<name>A0A8S1NF81_9CILI</name>
<evidence type="ECO:0000313" key="2">
    <source>
        <dbReference type="Proteomes" id="UP000692954"/>
    </source>
</evidence>
<dbReference type="OrthoDB" id="286314at2759"/>
<organism evidence="1 2">
    <name type="scientific">Paramecium sonneborni</name>
    <dbReference type="NCBI Taxonomy" id="65129"/>
    <lineage>
        <taxon>Eukaryota</taxon>
        <taxon>Sar</taxon>
        <taxon>Alveolata</taxon>
        <taxon>Ciliophora</taxon>
        <taxon>Intramacronucleata</taxon>
        <taxon>Oligohymenophorea</taxon>
        <taxon>Peniculida</taxon>
        <taxon>Parameciidae</taxon>
        <taxon>Paramecium</taxon>
    </lineage>
</organism>
<dbReference type="Proteomes" id="UP000692954">
    <property type="component" value="Unassembled WGS sequence"/>
</dbReference>
<accession>A0A8S1NF81</accession>
<reference evidence="1" key="1">
    <citation type="submission" date="2021-01" db="EMBL/GenBank/DDBJ databases">
        <authorList>
            <consortium name="Genoscope - CEA"/>
            <person name="William W."/>
        </authorList>
    </citation>
    <scope>NUCLEOTIDE SEQUENCE</scope>
</reference>
<dbReference type="AlphaFoldDB" id="A0A8S1NF81"/>
<keyword evidence="2" id="KW-1185">Reference proteome</keyword>
<sequence length="197" mass="23657">MNIETQSEKSDQRRSKRERYVGEALNAVQKWRDLFENGFYDKVGNYIKPTLKEAADLVGVPKRSLEQYYSVFKKVPQSTEIMKFLDKKMGYLNQIIKESKNQSAITQEQEQEVHQEQNSWDNMIIEADDSLAIQREIIDEPKLFQILQQQQYNENEEEYIKFLQLEEDQKYCLEYYNYDEDDDYLIKYEFNNPALPD</sequence>
<protein>
    <submittedName>
        <fullName evidence="1">Uncharacterized protein</fullName>
    </submittedName>
</protein>
<comment type="caution">
    <text evidence="1">The sequence shown here is derived from an EMBL/GenBank/DDBJ whole genome shotgun (WGS) entry which is preliminary data.</text>
</comment>
<proteinExistence type="predicted"/>
<evidence type="ECO:0000313" key="1">
    <source>
        <dbReference type="EMBL" id="CAD8091240.1"/>
    </source>
</evidence>
<gene>
    <name evidence="1" type="ORF">PSON_ATCC_30995.1.T0570152</name>
</gene>
<dbReference type="EMBL" id="CAJJDN010000057">
    <property type="protein sequence ID" value="CAD8091240.1"/>
    <property type="molecule type" value="Genomic_DNA"/>
</dbReference>